<dbReference type="OrthoDB" id="2941608at2"/>
<evidence type="ECO:0000256" key="2">
    <source>
        <dbReference type="SAM" id="Phobius"/>
    </source>
</evidence>
<dbReference type="AlphaFoldDB" id="E9SHS3"/>
<evidence type="ECO:0000256" key="1">
    <source>
        <dbReference type="SAM" id="MobiDB-lite"/>
    </source>
</evidence>
<organism evidence="4 5">
    <name type="scientific">Ruminococcus albus 8</name>
    <dbReference type="NCBI Taxonomy" id="246199"/>
    <lineage>
        <taxon>Bacteria</taxon>
        <taxon>Bacillati</taxon>
        <taxon>Bacillota</taxon>
        <taxon>Clostridia</taxon>
        <taxon>Eubacteriales</taxon>
        <taxon>Oscillospiraceae</taxon>
        <taxon>Ruminococcus</taxon>
    </lineage>
</organism>
<sequence>MKKKIFTAALAAAVAMAAAPAVLAVEQTDAITGDLNVTDFFGAKTDAVQLNDGESVTFKFNNKSNGTNNWDNFVMCVAGEVGEAYTGADQEILVVRADNWGWGGGYSDFVAPDASGNKLNFETDINWDRWADECQSGMDVEITVSKEGNTLAYNAKIGEYTDKLTATSGVDLPNSVYIFFTGENCDLTGFSTSKGGANQEDINNQTQAGLKVVDSLSGELNVASFFGSKTDAVQLNNGESITFDFNAKSNGSNNYENFILGVTGAAGEEYTGADQEVLVLRADAWGWGGGMSDFVAPDAEGNKLAFESDVNWDEWQAGAQNGYKVTATLSKDGDKLTYNAKIGDYTVKSTAVSGKSLPDSLYVFLTGENCDITGISTSKGGAQENNTESKAANSSSKASTTTSSKASTTTTTTTSKASDATANSSAAESDNTKTGNSVAGGFVAVALTAAAAVVLRKKK</sequence>
<evidence type="ECO:0000313" key="4">
    <source>
        <dbReference type="EMBL" id="EGC01221.1"/>
    </source>
</evidence>
<gene>
    <name evidence="4" type="ORF">CUS_7023</name>
</gene>
<comment type="caution">
    <text evidence="4">The sequence shown here is derived from an EMBL/GenBank/DDBJ whole genome shotgun (WGS) entry which is preliminary data.</text>
</comment>
<feature type="region of interest" description="Disordered" evidence="1">
    <location>
        <begin position="376"/>
        <end position="437"/>
    </location>
</feature>
<accession>E9SHS3</accession>
<feature type="transmembrane region" description="Helical" evidence="2">
    <location>
        <begin position="438"/>
        <end position="455"/>
    </location>
</feature>
<keyword evidence="2" id="KW-0812">Transmembrane</keyword>
<feature type="chain" id="PRO_5003243660" description="LPXTG-motif cell wall anchor domain protein" evidence="3">
    <location>
        <begin position="25"/>
        <end position="459"/>
    </location>
</feature>
<dbReference type="Proteomes" id="UP000004259">
    <property type="component" value="Unassembled WGS sequence"/>
</dbReference>
<dbReference type="RefSeq" id="WP_002853407.1">
    <property type="nucleotide sequence ID" value="NZ_ADKM02000134.1"/>
</dbReference>
<feature type="compositionally biased region" description="Low complexity" evidence="1">
    <location>
        <begin position="385"/>
        <end position="429"/>
    </location>
</feature>
<keyword evidence="3" id="KW-0732">Signal</keyword>
<keyword evidence="5" id="KW-1185">Reference proteome</keyword>
<dbReference type="EMBL" id="ADKM02000134">
    <property type="protein sequence ID" value="EGC01221.1"/>
    <property type="molecule type" value="Genomic_DNA"/>
</dbReference>
<keyword evidence="2" id="KW-0472">Membrane</keyword>
<evidence type="ECO:0008006" key="6">
    <source>
        <dbReference type="Google" id="ProtNLM"/>
    </source>
</evidence>
<evidence type="ECO:0000313" key="5">
    <source>
        <dbReference type="Proteomes" id="UP000004259"/>
    </source>
</evidence>
<protein>
    <recommendedName>
        <fullName evidence="6">LPXTG-motif cell wall anchor domain protein</fullName>
    </recommendedName>
</protein>
<name>E9SHS3_RUMAL</name>
<proteinExistence type="predicted"/>
<feature type="signal peptide" evidence="3">
    <location>
        <begin position="1"/>
        <end position="24"/>
    </location>
</feature>
<evidence type="ECO:0000256" key="3">
    <source>
        <dbReference type="SAM" id="SignalP"/>
    </source>
</evidence>
<keyword evidence="2" id="KW-1133">Transmembrane helix</keyword>
<reference evidence="4 5" key="1">
    <citation type="submission" date="2011-02" db="EMBL/GenBank/DDBJ databases">
        <authorList>
            <person name="Nelson K.E."/>
            <person name="Sutton G."/>
            <person name="Torralba M."/>
            <person name="Durkin S."/>
            <person name="Harkins D."/>
            <person name="Montgomery R."/>
            <person name="Ziemer C."/>
            <person name="Klaassens E."/>
            <person name="Ocuiv P."/>
            <person name="Morrison M."/>
        </authorList>
    </citation>
    <scope>NUCLEOTIDE SEQUENCE [LARGE SCALE GENOMIC DNA]</scope>
    <source>
        <strain evidence="4 5">8</strain>
    </source>
</reference>